<evidence type="ECO:0000313" key="3">
    <source>
        <dbReference type="Proteomes" id="UP000324897"/>
    </source>
</evidence>
<feature type="compositionally biased region" description="Low complexity" evidence="1">
    <location>
        <begin position="110"/>
        <end position="132"/>
    </location>
</feature>
<feature type="compositionally biased region" description="Low complexity" evidence="1">
    <location>
        <begin position="230"/>
        <end position="245"/>
    </location>
</feature>
<protein>
    <submittedName>
        <fullName evidence="2">Uncharacterized protein</fullName>
    </submittedName>
</protein>
<dbReference type="Proteomes" id="UP000324897">
    <property type="component" value="Chromosome 4"/>
</dbReference>
<keyword evidence="3" id="KW-1185">Reference proteome</keyword>
<sequence length="245" mass="25652">MAPPRRSRTSSPPPATEAVLGCRSGRTGLSSTWRTTGSAPSPRSTRFPALFRIVSAMRRRRCHEAAWVAGRRVPAQRVGRLQHGAPASGGRSSASCRLLVLRSCPELDQAPACSPSSPASKSAPSSPPASCCRRNPTPAAERSVRPTRCMRWLDEQPPGSVVYVALSTEAPVTAEGVHELALGLELSGRASSGLSGDQASPESRRRVHGVGAAGARARARRGGRVPDAQRGGAPSPRASGSASRW</sequence>
<accession>A0A5J9VW03</accession>
<feature type="compositionally biased region" description="Polar residues" evidence="1">
    <location>
        <begin position="27"/>
        <end position="44"/>
    </location>
</feature>
<dbReference type="EMBL" id="RWGY01000007">
    <property type="protein sequence ID" value="TVU39797.1"/>
    <property type="molecule type" value="Genomic_DNA"/>
</dbReference>
<dbReference type="SUPFAM" id="SSF53756">
    <property type="entry name" value="UDP-Glycosyltransferase/glycogen phosphorylase"/>
    <property type="match status" value="1"/>
</dbReference>
<dbReference type="OrthoDB" id="5835829at2759"/>
<reference evidence="2 3" key="1">
    <citation type="journal article" date="2019" name="Sci. Rep.">
        <title>A high-quality genome of Eragrostis curvula grass provides insights into Poaceae evolution and supports new strategies to enhance forage quality.</title>
        <authorList>
            <person name="Carballo J."/>
            <person name="Santos B.A.C.M."/>
            <person name="Zappacosta D."/>
            <person name="Garbus I."/>
            <person name="Selva J.P."/>
            <person name="Gallo C.A."/>
            <person name="Diaz A."/>
            <person name="Albertini E."/>
            <person name="Caccamo M."/>
            <person name="Echenique V."/>
        </authorList>
    </citation>
    <scope>NUCLEOTIDE SEQUENCE [LARGE SCALE GENOMIC DNA]</scope>
    <source>
        <strain evidence="3">cv. Victoria</strain>
        <tissue evidence="2">Leaf</tissue>
    </source>
</reference>
<dbReference type="PANTHER" id="PTHR48049:SF80">
    <property type="entry name" value="GLYCOSYLTRANSFERASE"/>
    <property type="match status" value="1"/>
</dbReference>
<dbReference type="Gramene" id="TVU39797">
    <property type="protein sequence ID" value="TVU39797"/>
    <property type="gene ID" value="EJB05_13237"/>
</dbReference>
<proteinExistence type="predicted"/>
<gene>
    <name evidence="2" type="ORF">EJB05_13237</name>
</gene>
<feature type="region of interest" description="Disordered" evidence="1">
    <location>
        <begin position="110"/>
        <end position="145"/>
    </location>
</feature>
<evidence type="ECO:0000256" key="1">
    <source>
        <dbReference type="SAM" id="MobiDB-lite"/>
    </source>
</evidence>
<feature type="region of interest" description="Disordered" evidence="1">
    <location>
        <begin position="1"/>
        <end position="45"/>
    </location>
</feature>
<dbReference type="GO" id="GO:0035251">
    <property type="term" value="F:UDP-glucosyltransferase activity"/>
    <property type="evidence" value="ECO:0007669"/>
    <property type="project" value="InterPro"/>
</dbReference>
<dbReference type="AlphaFoldDB" id="A0A5J9VW03"/>
<feature type="region of interest" description="Disordered" evidence="1">
    <location>
        <begin position="189"/>
        <end position="245"/>
    </location>
</feature>
<feature type="compositionally biased region" description="Polar residues" evidence="1">
    <location>
        <begin position="189"/>
        <end position="201"/>
    </location>
</feature>
<name>A0A5J9VW03_9POAL</name>
<comment type="caution">
    <text evidence="2">The sequence shown here is derived from an EMBL/GenBank/DDBJ whole genome shotgun (WGS) entry which is preliminary data.</text>
</comment>
<dbReference type="InterPro" id="IPR050481">
    <property type="entry name" value="UDP-glycosyltransf_plant"/>
</dbReference>
<dbReference type="Gene3D" id="3.40.50.2000">
    <property type="entry name" value="Glycogen Phosphorylase B"/>
    <property type="match status" value="2"/>
</dbReference>
<dbReference type="PANTHER" id="PTHR48049">
    <property type="entry name" value="GLYCOSYLTRANSFERASE"/>
    <property type="match status" value="1"/>
</dbReference>
<organism evidence="2 3">
    <name type="scientific">Eragrostis curvula</name>
    <name type="common">weeping love grass</name>
    <dbReference type="NCBI Taxonomy" id="38414"/>
    <lineage>
        <taxon>Eukaryota</taxon>
        <taxon>Viridiplantae</taxon>
        <taxon>Streptophyta</taxon>
        <taxon>Embryophyta</taxon>
        <taxon>Tracheophyta</taxon>
        <taxon>Spermatophyta</taxon>
        <taxon>Magnoliopsida</taxon>
        <taxon>Liliopsida</taxon>
        <taxon>Poales</taxon>
        <taxon>Poaceae</taxon>
        <taxon>PACMAD clade</taxon>
        <taxon>Chloridoideae</taxon>
        <taxon>Eragrostideae</taxon>
        <taxon>Eragrostidinae</taxon>
        <taxon>Eragrostis</taxon>
    </lineage>
</organism>
<evidence type="ECO:0000313" key="2">
    <source>
        <dbReference type="EMBL" id="TVU39797.1"/>
    </source>
</evidence>